<accession>A0A183KMY5</accession>
<protein>
    <submittedName>
        <fullName evidence="3">Transposase</fullName>
    </submittedName>
</protein>
<dbReference type="AlphaFoldDB" id="A0A183KMY5"/>
<reference evidence="3" key="1">
    <citation type="submission" date="2016-06" db="UniProtKB">
        <authorList>
            <consortium name="WormBaseParasite"/>
        </authorList>
    </citation>
    <scope>IDENTIFICATION</scope>
</reference>
<dbReference type="EMBL" id="UZAK01038631">
    <property type="protein sequence ID" value="VDP61525.1"/>
    <property type="molecule type" value="Genomic_DNA"/>
</dbReference>
<name>A0A183KMY5_9TREM</name>
<evidence type="ECO:0000313" key="1">
    <source>
        <dbReference type="EMBL" id="VDP61525.1"/>
    </source>
</evidence>
<gene>
    <name evidence="1" type="ORF">SCUD_LOCUS16414</name>
</gene>
<proteinExistence type="predicted"/>
<dbReference type="WBParaSite" id="SCUD_0001641401-mRNA-1">
    <property type="protein sequence ID" value="SCUD_0001641401-mRNA-1"/>
    <property type="gene ID" value="SCUD_0001641401"/>
</dbReference>
<evidence type="ECO:0000313" key="2">
    <source>
        <dbReference type="Proteomes" id="UP000279833"/>
    </source>
</evidence>
<evidence type="ECO:0000313" key="3">
    <source>
        <dbReference type="WBParaSite" id="SCUD_0001641401-mRNA-1"/>
    </source>
</evidence>
<dbReference type="Proteomes" id="UP000279833">
    <property type="component" value="Unassembled WGS sequence"/>
</dbReference>
<organism evidence="3">
    <name type="scientific">Schistosoma curassoni</name>
    <dbReference type="NCBI Taxonomy" id="6186"/>
    <lineage>
        <taxon>Eukaryota</taxon>
        <taxon>Metazoa</taxon>
        <taxon>Spiralia</taxon>
        <taxon>Lophotrochozoa</taxon>
        <taxon>Platyhelminthes</taxon>
        <taxon>Trematoda</taxon>
        <taxon>Digenea</taxon>
        <taxon>Strigeidida</taxon>
        <taxon>Schistosomatoidea</taxon>
        <taxon>Schistosomatidae</taxon>
        <taxon>Schistosoma</taxon>
    </lineage>
</organism>
<reference evidence="1 2" key="2">
    <citation type="submission" date="2018-11" db="EMBL/GenBank/DDBJ databases">
        <authorList>
            <consortium name="Pathogen Informatics"/>
        </authorList>
    </citation>
    <scope>NUCLEOTIDE SEQUENCE [LARGE SCALE GENOMIC DNA]</scope>
    <source>
        <strain evidence="1">Dakar</strain>
        <strain evidence="2">Dakar, Senegal</strain>
    </source>
</reference>
<sequence length="57" mass="6382">MVELRGTCVPTNIARLDHHDRQARPPRQGSSYGRALQIRPSGQRLRSGHPDCITAFT</sequence>
<keyword evidence="2" id="KW-1185">Reference proteome</keyword>